<gene>
    <name evidence="2" type="ORF">B0H63DRAFT_166615</name>
</gene>
<evidence type="ECO:0000313" key="3">
    <source>
        <dbReference type="Proteomes" id="UP001285441"/>
    </source>
</evidence>
<evidence type="ECO:0000256" key="1">
    <source>
        <dbReference type="SAM" id="MobiDB-lite"/>
    </source>
</evidence>
<organism evidence="2 3">
    <name type="scientific">Podospora didyma</name>
    <dbReference type="NCBI Taxonomy" id="330526"/>
    <lineage>
        <taxon>Eukaryota</taxon>
        <taxon>Fungi</taxon>
        <taxon>Dikarya</taxon>
        <taxon>Ascomycota</taxon>
        <taxon>Pezizomycotina</taxon>
        <taxon>Sordariomycetes</taxon>
        <taxon>Sordariomycetidae</taxon>
        <taxon>Sordariales</taxon>
        <taxon>Podosporaceae</taxon>
        <taxon>Podospora</taxon>
    </lineage>
</organism>
<reference evidence="2" key="1">
    <citation type="journal article" date="2023" name="Mol. Phylogenet. Evol.">
        <title>Genome-scale phylogeny and comparative genomics of the fungal order Sordariales.</title>
        <authorList>
            <person name="Hensen N."/>
            <person name="Bonometti L."/>
            <person name="Westerberg I."/>
            <person name="Brannstrom I.O."/>
            <person name="Guillou S."/>
            <person name="Cros-Aarteil S."/>
            <person name="Calhoun S."/>
            <person name="Haridas S."/>
            <person name="Kuo A."/>
            <person name="Mondo S."/>
            <person name="Pangilinan J."/>
            <person name="Riley R."/>
            <person name="LaButti K."/>
            <person name="Andreopoulos B."/>
            <person name="Lipzen A."/>
            <person name="Chen C."/>
            <person name="Yan M."/>
            <person name="Daum C."/>
            <person name="Ng V."/>
            <person name="Clum A."/>
            <person name="Steindorff A."/>
            <person name="Ohm R.A."/>
            <person name="Martin F."/>
            <person name="Silar P."/>
            <person name="Natvig D.O."/>
            <person name="Lalanne C."/>
            <person name="Gautier V."/>
            <person name="Ament-Velasquez S.L."/>
            <person name="Kruys A."/>
            <person name="Hutchinson M.I."/>
            <person name="Powell A.J."/>
            <person name="Barry K."/>
            <person name="Miller A.N."/>
            <person name="Grigoriev I.V."/>
            <person name="Debuchy R."/>
            <person name="Gladieux P."/>
            <person name="Hiltunen Thoren M."/>
            <person name="Johannesson H."/>
        </authorList>
    </citation>
    <scope>NUCLEOTIDE SEQUENCE</scope>
    <source>
        <strain evidence="2">CBS 232.78</strain>
    </source>
</reference>
<accession>A0AAE0NUH7</accession>
<proteinExistence type="predicted"/>
<dbReference type="EMBL" id="JAULSW010000003">
    <property type="protein sequence ID" value="KAK3387904.1"/>
    <property type="molecule type" value="Genomic_DNA"/>
</dbReference>
<feature type="region of interest" description="Disordered" evidence="1">
    <location>
        <begin position="83"/>
        <end position="126"/>
    </location>
</feature>
<name>A0AAE0NUH7_9PEZI</name>
<evidence type="ECO:0000313" key="2">
    <source>
        <dbReference type="EMBL" id="KAK3387904.1"/>
    </source>
</evidence>
<feature type="compositionally biased region" description="Low complexity" evidence="1">
    <location>
        <begin position="108"/>
        <end position="118"/>
    </location>
</feature>
<feature type="compositionally biased region" description="Basic residues" evidence="1">
    <location>
        <begin position="95"/>
        <end position="104"/>
    </location>
</feature>
<protein>
    <submittedName>
        <fullName evidence="2">Uncharacterized protein</fullName>
    </submittedName>
</protein>
<comment type="caution">
    <text evidence="2">The sequence shown here is derived from an EMBL/GenBank/DDBJ whole genome shotgun (WGS) entry which is preliminary data.</text>
</comment>
<keyword evidence="3" id="KW-1185">Reference proteome</keyword>
<dbReference type="AlphaFoldDB" id="A0AAE0NUH7"/>
<reference evidence="2" key="2">
    <citation type="submission" date="2023-06" db="EMBL/GenBank/DDBJ databases">
        <authorList>
            <consortium name="Lawrence Berkeley National Laboratory"/>
            <person name="Haridas S."/>
            <person name="Hensen N."/>
            <person name="Bonometti L."/>
            <person name="Westerberg I."/>
            <person name="Brannstrom I.O."/>
            <person name="Guillou S."/>
            <person name="Cros-Aarteil S."/>
            <person name="Calhoun S."/>
            <person name="Kuo A."/>
            <person name="Mondo S."/>
            <person name="Pangilinan J."/>
            <person name="Riley R."/>
            <person name="LaButti K."/>
            <person name="Andreopoulos B."/>
            <person name="Lipzen A."/>
            <person name="Chen C."/>
            <person name="Yanf M."/>
            <person name="Daum C."/>
            <person name="Ng V."/>
            <person name="Clum A."/>
            <person name="Steindorff A."/>
            <person name="Ohm R."/>
            <person name="Martin F."/>
            <person name="Silar P."/>
            <person name="Natvig D."/>
            <person name="Lalanne C."/>
            <person name="Gautier V."/>
            <person name="Ament-velasquez S.L."/>
            <person name="Kruys A."/>
            <person name="Hutchinson M.I."/>
            <person name="Powell A.J."/>
            <person name="Barry K."/>
            <person name="Miller A.N."/>
            <person name="Grigoriev I.V."/>
            <person name="Debuchy R."/>
            <person name="Gladieux P."/>
            <person name="Thoren M.H."/>
            <person name="Johannesson H."/>
        </authorList>
    </citation>
    <scope>NUCLEOTIDE SEQUENCE</scope>
    <source>
        <strain evidence="2">CBS 232.78</strain>
    </source>
</reference>
<sequence length="151" mass="17258">MRWLRWPSRMRSDEMCASRGRTAGGRSQTGVDWEFSLVWFGFGFGMQILSSGEGRDFSMTRKRLQQCRAVLCCAVQCRQGPLHLSRRGQRDQKRARERSRKKKEAKGPQSNNRRSPQQQRRRGNDAGRLGCVFNLDWSSRSSAAGAVSLMS</sequence>
<dbReference type="Proteomes" id="UP001285441">
    <property type="component" value="Unassembled WGS sequence"/>
</dbReference>